<dbReference type="Gene3D" id="3.40.50.720">
    <property type="entry name" value="NAD(P)-binding Rossmann-like Domain"/>
    <property type="match status" value="1"/>
</dbReference>
<dbReference type="PANTHER" id="PTHR37809">
    <property type="entry name" value="RIBOSOMAL PROTEIN S12 METHYLTHIOTRANSFERASE ACCESSORY FACTOR YCAO"/>
    <property type="match status" value="1"/>
</dbReference>
<dbReference type="EMBL" id="CP011340">
    <property type="protein sequence ID" value="ALC20225.1"/>
    <property type="molecule type" value="Genomic_DNA"/>
</dbReference>
<gene>
    <name evidence="1" type="ORF">SPRI_1919</name>
</gene>
<proteinExistence type="predicted"/>
<dbReference type="PATRIC" id="fig|38300.4.peg.2032"/>
<dbReference type="NCBIfam" id="TIGR03882">
    <property type="entry name" value="cyclo_dehyd_2"/>
    <property type="match status" value="1"/>
</dbReference>
<dbReference type="Gene3D" id="3.30.40.250">
    <property type="match status" value="1"/>
</dbReference>
<dbReference type="STRING" id="38300.SPRI_1919"/>
<dbReference type="OrthoDB" id="2379922at2"/>
<organism evidence="1">
    <name type="scientific">Streptomyces pristinaespiralis</name>
    <dbReference type="NCBI Taxonomy" id="38300"/>
    <lineage>
        <taxon>Bacteria</taxon>
        <taxon>Bacillati</taxon>
        <taxon>Actinomycetota</taxon>
        <taxon>Actinomycetes</taxon>
        <taxon>Kitasatosporales</taxon>
        <taxon>Streptomycetaceae</taxon>
        <taxon>Streptomyces</taxon>
    </lineage>
</organism>
<dbReference type="PROSITE" id="PS51664">
    <property type="entry name" value="YCAO"/>
    <property type="match status" value="1"/>
</dbReference>
<dbReference type="RefSeq" id="WP_053556850.1">
    <property type="nucleotide sequence ID" value="NZ_CP011340.1"/>
</dbReference>
<dbReference type="InterPro" id="IPR027624">
    <property type="entry name" value="TOMM_cyclo_SagD"/>
</dbReference>
<dbReference type="GeneID" id="97237036"/>
<dbReference type="NCBIfam" id="TIGR03604">
    <property type="entry name" value="TOMM_cyclo_SagD"/>
    <property type="match status" value="1"/>
</dbReference>
<sequence length="649" mass="70304">MATDTAPGTRSPGVATGPGLTGRPGSPYTDGTWRGVIALLAEASDGTVAVDRGWDLDWERRQLAAAAASGRGHLSVRLHDDEVVIGPLWRPGTGAGCAGCAEVRDRTIREHPLVGDLTRATAAPSPSAPLLPELLRATLEYLAQRPLGPGEAYAVSAKGLRRHRVARSFHCPLCGPDAEQLDGAAPPLPPALTGRPASAGDPTRSADSRLVARGLLRERLVDARFGPVRAILRESHAPFAMSMAVVADAPAMGHGRAQTFAETEPVAVLEAYERLGGFPYDIPVLTGRAYKDVAEYAVDPGTLGRYTQEQLDHPTSRVTPSDEHTEMDWVWGHDLTDGRALLVPADHAFYQYEYAFRRDRRAARAVGPHERKHYFYESSSGCAVGANLEEAALHSLFELAERDAFLTCWYRARPLPYIPESSITDPTSRAMIELVRARGFDVHLLVATRDIALPVVWVLAVNRRNPFPATFSSAGSGADPRSAIRGALREVAQLVTNPVDWTREQVEPMVEDPWLVQELEDHVRFSSLPETRERATVTLGGPAVALEEAFPGWPQRLARESGGDVRGALDFVRSLFADAGLDQVVLVDQTSREHADAGISVARAVVPGIVPMCFGHAQQRLAGLPRLEAALRGTGQEHRAVPYDPHPFP</sequence>
<evidence type="ECO:0000313" key="1">
    <source>
        <dbReference type="EMBL" id="ALC20225.1"/>
    </source>
</evidence>
<dbReference type="Gene3D" id="3.30.1330.230">
    <property type="match status" value="1"/>
</dbReference>
<dbReference type="InterPro" id="IPR003776">
    <property type="entry name" value="YcaO-like_dom"/>
</dbReference>
<dbReference type="InterPro" id="IPR022291">
    <property type="entry name" value="Bacteriocin_synth_cyclodeHase"/>
</dbReference>
<evidence type="ECO:0000313" key="2">
    <source>
        <dbReference type="Proteomes" id="UP000060513"/>
    </source>
</evidence>
<dbReference type="AlphaFoldDB" id="A0A0M4DPK0"/>
<reference evidence="1 2" key="1">
    <citation type="submission" date="2015-08" db="EMBL/GenBank/DDBJ databases">
        <title>Genome sequence of the pristinamycin over-producing bacterium Streptomyces pristinaespiralis HCCB10218.</title>
        <authorList>
            <person name="Tian J."/>
            <person name="Yang J."/>
            <person name="Li L."/>
            <person name="Ruan L."/>
            <person name="Wei W."/>
            <person name="Zheng G."/>
            <person name="Wei Z."/>
            <person name="Yang S."/>
            <person name="Ge M."/>
            <person name="Jiang W."/>
            <person name="Lu Y."/>
        </authorList>
    </citation>
    <scope>NUCLEOTIDE SEQUENCE [LARGE SCALE GENOMIC DNA]</scope>
    <source>
        <strain evidence="1 2">HCCB 10218</strain>
    </source>
</reference>
<accession>A0A0M4DPK0</accession>
<protein>
    <submittedName>
        <fullName evidence="1">Bacteriocin biosynthesis protein SagD</fullName>
    </submittedName>
</protein>
<name>A0A0M4DPK0_STRPR</name>
<dbReference type="Proteomes" id="UP000060513">
    <property type="component" value="Chromosome"/>
</dbReference>
<dbReference type="KEGG" id="spri:SPRI_1919"/>
<dbReference type="Pfam" id="PF02624">
    <property type="entry name" value="YcaO"/>
    <property type="match status" value="1"/>
</dbReference>
<dbReference type="PANTHER" id="PTHR37809:SF1">
    <property type="entry name" value="RIBOSOMAL PROTEIN S12 METHYLTHIOTRANSFERASE ACCESSORY FACTOR YCAO"/>
    <property type="match status" value="1"/>
</dbReference>